<dbReference type="Gene3D" id="3.40.50.880">
    <property type="match status" value="1"/>
</dbReference>
<dbReference type="InterPro" id="IPR029062">
    <property type="entry name" value="Class_I_gatase-like"/>
</dbReference>
<dbReference type="EMBL" id="JNBS01001917">
    <property type="protein sequence ID" value="OQR97366.1"/>
    <property type="molecule type" value="Genomic_DNA"/>
</dbReference>
<feature type="signal peptide" evidence="1">
    <location>
        <begin position="1"/>
        <end position="22"/>
    </location>
</feature>
<dbReference type="InterPro" id="IPR002818">
    <property type="entry name" value="DJ-1/PfpI"/>
</dbReference>
<sequence length="209" mass="23148">MTTKPKLTVGVVLFNGFATLDAAGPMQFFDQLHDEIETITISHESRIVYSVPPNGGCPMMANYTFENTPPLDILLLPGGLGCRTLFHDPRYQEFILAQSKRVKYILTVCTGSGFLAATGLLNGKRATTNKKAFREIEKLSSAVLWVQHARWVVDGNIWTSSGVTAGMDMVYAFLTMLFGTERLKIVLEIIEYTPSCDDTHDPFAYLADA</sequence>
<protein>
    <recommendedName>
        <fullName evidence="2">DJ-1/PfpI domain-containing protein</fullName>
    </recommendedName>
</protein>
<organism evidence="3 4">
    <name type="scientific">Thraustotheca clavata</name>
    <dbReference type="NCBI Taxonomy" id="74557"/>
    <lineage>
        <taxon>Eukaryota</taxon>
        <taxon>Sar</taxon>
        <taxon>Stramenopiles</taxon>
        <taxon>Oomycota</taxon>
        <taxon>Saprolegniomycetes</taxon>
        <taxon>Saprolegniales</taxon>
        <taxon>Achlyaceae</taxon>
        <taxon>Thraustotheca</taxon>
    </lineage>
</organism>
<keyword evidence="4" id="KW-1185">Reference proteome</keyword>
<dbReference type="STRING" id="74557.A0A1V9ZHA6"/>
<name>A0A1V9ZHA6_9STRA</name>
<proteinExistence type="predicted"/>
<evidence type="ECO:0000256" key="1">
    <source>
        <dbReference type="SAM" id="SignalP"/>
    </source>
</evidence>
<evidence type="ECO:0000313" key="3">
    <source>
        <dbReference type="EMBL" id="OQR97366.1"/>
    </source>
</evidence>
<evidence type="ECO:0000259" key="2">
    <source>
        <dbReference type="Pfam" id="PF01965"/>
    </source>
</evidence>
<reference evidence="3 4" key="1">
    <citation type="journal article" date="2014" name="Genome Biol. Evol.">
        <title>The secreted proteins of Achlya hypogyna and Thraustotheca clavata identify the ancestral oomycete secretome and reveal gene acquisitions by horizontal gene transfer.</title>
        <authorList>
            <person name="Misner I."/>
            <person name="Blouin N."/>
            <person name="Leonard G."/>
            <person name="Richards T.A."/>
            <person name="Lane C.E."/>
        </authorList>
    </citation>
    <scope>NUCLEOTIDE SEQUENCE [LARGE SCALE GENOMIC DNA]</scope>
    <source>
        <strain evidence="3 4">ATCC 34112</strain>
    </source>
</reference>
<keyword evidence="1" id="KW-0732">Signal</keyword>
<comment type="caution">
    <text evidence="3">The sequence shown here is derived from an EMBL/GenBank/DDBJ whole genome shotgun (WGS) entry which is preliminary data.</text>
</comment>
<accession>A0A1V9ZHA6</accession>
<dbReference type="OrthoDB" id="543156at2759"/>
<dbReference type="Proteomes" id="UP000243217">
    <property type="component" value="Unassembled WGS sequence"/>
</dbReference>
<evidence type="ECO:0000313" key="4">
    <source>
        <dbReference type="Proteomes" id="UP000243217"/>
    </source>
</evidence>
<dbReference type="InterPro" id="IPR052158">
    <property type="entry name" value="INH-QAR"/>
</dbReference>
<dbReference type="SUPFAM" id="SSF52317">
    <property type="entry name" value="Class I glutamine amidotransferase-like"/>
    <property type="match status" value="1"/>
</dbReference>
<feature type="domain" description="DJ-1/PfpI" evidence="2">
    <location>
        <begin position="9"/>
        <end position="174"/>
    </location>
</feature>
<dbReference type="PANTHER" id="PTHR43130:SF15">
    <property type="entry name" value="THIJ_PFPI FAMILY PROTEIN (AFU_ORTHOLOGUE AFUA_5G14240)"/>
    <property type="match status" value="1"/>
</dbReference>
<gene>
    <name evidence="3" type="ORF">THRCLA_07006</name>
</gene>
<dbReference type="Pfam" id="PF01965">
    <property type="entry name" value="DJ-1_PfpI"/>
    <property type="match status" value="1"/>
</dbReference>
<dbReference type="CDD" id="cd03139">
    <property type="entry name" value="GATase1_PfpI_2"/>
    <property type="match status" value="1"/>
</dbReference>
<feature type="chain" id="PRO_5012912835" description="DJ-1/PfpI domain-containing protein" evidence="1">
    <location>
        <begin position="23"/>
        <end position="209"/>
    </location>
</feature>
<dbReference type="PANTHER" id="PTHR43130">
    <property type="entry name" value="ARAC-FAMILY TRANSCRIPTIONAL REGULATOR"/>
    <property type="match status" value="1"/>
</dbReference>
<dbReference type="AlphaFoldDB" id="A0A1V9ZHA6"/>